<evidence type="ECO:0000313" key="2">
    <source>
        <dbReference type="Proteomes" id="UP000015104"/>
    </source>
</evidence>
<proteinExistence type="predicted"/>
<dbReference type="EnsemblMetazoa" id="tetur22g02010.1">
    <property type="protein sequence ID" value="tetur22g02010.1"/>
    <property type="gene ID" value="tetur22g02010"/>
</dbReference>
<dbReference type="AlphaFoldDB" id="T1KV11"/>
<reference evidence="1" key="2">
    <citation type="submission" date="2015-06" db="UniProtKB">
        <authorList>
            <consortium name="EnsemblMetazoa"/>
        </authorList>
    </citation>
    <scope>IDENTIFICATION</scope>
</reference>
<reference evidence="2" key="1">
    <citation type="submission" date="2011-08" db="EMBL/GenBank/DDBJ databases">
        <authorList>
            <person name="Rombauts S."/>
        </authorList>
    </citation>
    <scope>NUCLEOTIDE SEQUENCE</scope>
    <source>
        <strain evidence="2">London</strain>
    </source>
</reference>
<sequence>MVTLIALSTIVKPCYGRKPPLNGSIFGKRSSMMEKGYLDAVSMCQAFTKICSALEDRSY</sequence>
<dbReference type="Proteomes" id="UP000015104">
    <property type="component" value="Unassembled WGS sequence"/>
</dbReference>
<protein>
    <submittedName>
        <fullName evidence="1">Uncharacterized protein</fullName>
    </submittedName>
</protein>
<name>T1KV11_TETUR</name>
<accession>T1KV11</accession>
<dbReference type="EMBL" id="CAEY01000589">
    <property type="status" value="NOT_ANNOTATED_CDS"/>
    <property type="molecule type" value="Genomic_DNA"/>
</dbReference>
<organism evidence="1 2">
    <name type="scientific">Tetranychus urticae</name>
    <name type="common">Two-spotted spider mite</name>
    <dbReference type="NCBI Taxonomy" id="32264"/>
    <lineage>
        <taxon>Eukaryota</taxon>
        <taxon>Metazoa</taxon>
        <taxon>Ecdysozoa</taxon>
        <taxon>Arthropoda</taxon>
        <taxon>Chelicerata</taxon>
        <taxon>Arachnida</taxon>
        <taxon>Acari</taxon>
        <taxon>Acariformes</taxon>
        <taxon>Trombidiformes</taxon>
        <taxon>Prostigmata</taxon>
        <taxon>Eleutherengona</taxon>
        <taxon>Raphignathae</taxon>
        <taxon>Tetranychoidea</taxon>
        <taxon>Tetranychidae</taxon>
        <taxon>Tetranychus</taxon>
    </lineage>
</organism>
<dbReference type="HOGENOM" id="CLU_2963801_0_0_1"/>
<keyword evidence="2" id="KW-1185">Reference proteome</keyword>
<evidence type="ECO:0000313" key="1">
    <source>
        <dbReference type="EnsemblMetazoa" id="tetur22g02010.1"/>
    </source>
</evidence>